<keyword evidence="5" id="KW-1185">Reference proteome</keyword>
<proteinExistence type="predicted"/>
<dbReference type="EMBL" id="CALNXK010000048">
    <property type="protein sequence ID" value="CAH3130548.1"/>
    <property type="molecule type" value="Genomic_DNA"/>
</dbReference>
<evidence type="ECO:0000256" key="1">
    <source>
        <dbReference type="ARBA" id="ARBA00023157"/>
    </source>
</evidence>
<dbReference type="InterPro" id="IPR036790">
    <property type="entry name" value="Frizzled_dom_sf"/>
</dbReference>
<protein>
    <recommendedName>
        <fullName evidence="3">FZ domain-containing protein</fullName>
    </recommendedName>
</protein>
<keyword evidence="1" id="KW-1015">Disulfide bond</keyword>
<accession>A0ABN8P1S1</accession>
<organism evidence="4 5">
    <name type="scientific">Porites lobata</name>
    <dbReference type="NCBI Taxonomy" id="104759"/>
    <lineage>
        <taxon>Eukaryota</taxon>
        <taxon>Metazoa</taxon>
        <taxon>Cnidaria</taxon>
        <taxon>Anthozoa</taxon>
        <taxon>Hexacorallia</taxon>
        <taxon>Scleractinia</taxon>
        <taxon>Fungiina</taxon>
        <taxon>Poritidae</taxon>
        <taxon>Porites</taxon>
    </lineage>
</organism>
<comment type="caution">
    <text evidence="2">Lacks conserved residue(s) required for the propagation of feature annotation.</text>
</comment>
<dbReference type="PROSITE" id="PS50038">
    <property type="entry name" value="FZ"/>
    <property type="match status" value="1"/>
</dbReference>
<dbReference type="Gene3D" id="1.10.2000.10">
    <property type="entry name" value="Frizzled cysteine-rich domain"/>
    <property type="match status" value="1"/>
</dbReference>
<comment type="caution">
    <text evidence="4">The sequence shown here is derived from an EMBL/GenBank/DDBJ whole genome shotgun (WGS) entry which is preliminary data.</text>
</comment>
<dbReference type="Proteomes" id="UP001159405">
    <property type="component" value="Unassembled WGS sequence"/>
</dbReference>
<evidence type="ECO:0000256" key="2">
    <source>
        <dbReference type="PROSITE-ProRule" id="PRU00090"/>
    </source>
</evidence>
<sequence>MAAAILTDYMRPSCKRSFVKVLCYSLFPPCQPGKCPTPQLLCKEQCNMLRARTCSTEIRLLKTRLSAVADEIIPNCSKLPSFDPDCKRVPVGEFPQRNRELLQGQRRRQPEHIGQVTMKALKETFPLCRDSDARSRINIQKYNNGIFKLLKNVWSEIVNGTTMLTSPSREQSTYCFSASLPFNKLVRDWNFYSKTALLPNLQTPQHITVPGLKVSIVSSRVVGVLVPLGTAAKYKVHEKIVLKNVEFFYRYQFGNGTFIAKGDFNLCQTVFKLTVETLADGTVKLSGSSESPIDVYTIEKAFISAKPSNWLLDLFEKIDLFVLRLMRPYMEAYIKDDFMVKFSGDTYFGANAVPASLEIFVGKLRGDDLLLAGITSSSLTMTQVLKMMTSLPIPQFDFLKTSSNRSSVGITLSTNNVDLRNTPYGGLQQQPLSLALAGTVPVGLSLITRSQIPKETHNDSQIYQLLQNVFGRESEFTVKATTTDGWQEIMLDWYFHNVSKEAITSFDRMKMKVSVGLPMLGFALMPSIEFAADGGLYSSEQPSKTLPFSGRLSLQNYKTYLEGNFQTHSEWRKALGIEFLTMKNLRIGVSLPINQSLHSRIRGEADLLLGSNCNSSDNDSIKQRCVTGHLFLGFSDDSTGHFFYGTLSPVSLQKLLELWNIQHKLPGAMATIGFPEGLQISVAKGAHDLRKLGGPVLQPGFIMKGKMSVMGIETTGAISLSPKEFEIDAKLTSDKTSTAVDDLTSLLLPRLNHESSRKLWLEARMKPVPYVKAQVDGYARLFGIFEETRMLVTHDSLQIYLTTDVSKSFRINVNIITNYSSNRNDTLFNATVVFDNGLSKLTHLAAKQVVAMLEQQMSELNSAKGEVQRKRRECVQTIKRDCSSCMKNGECASSLETCRTSVGKKTPANNLGGKRNPIDICPRFVMDGCLGSEVACHNVCSFLSSNANKTCATYNAAATSQRKLERGLKWMKQAERSMNGNLFHIHGISFKTNVSSVVDFEHFIMDTSLEVTIFGQRQRLEGLRIGFNDFVKLSSEIATHAWDWYQTAKPQSKSKSLHSDNRPRPSSN</sequence>
<evidence type="ECO:0000259" key="3">
    <source>
        <dbReference type="PROSITE" id="PS50038"/>
    </source>
</evidence>
<reference evidence="4 5" key="1">
    <citation type="submission" date="2022-05" db="EMBL/GenBank/DDBJ databases">
        <authorList>
            <consortium name="Genoscope - CEA"/>
            <person name="William W."/>
        </authorList>
    </citation>
    <scope>NUCLEOTIDE SEQUENCE [LARGE SCALE GENOMIC DNA]</scope>
</reference>
<feature type="domain" description="FZ" evidence="3">
    <location>
        <begin position="1"/>
        <end position="89"/>
    </location>
</feature>
<evidence type="ECO:0000313" key="5">
    <source>
        <dbReference type="Proteomes" id="UP001159405"/>
    </source>
</evidence>
<gene>
    <name evidence="4" type="ORF">PLOB_00034721</name>
</gene>
<dbReference type="InterPro" id="IPR020067">
    <property type="entry name" value="Frizzled_dom"/>
</dbReference>
<name>A0ABN8P1S1_9CNID</name>
<evidence type="ECO:0000313" key="4">
    <source>
        <dbReference type="EMBL" id="CAH3130548.1"/>
    </source>
</evidence>